<dbReference type="AlphaFoldDB" id="A0A4Q7KYY6"/>
<dbReference type="SUPFAM" id="SSF55729">
    <property type="entry name" value="Acyl-CoA N-acyltransferases (Nat)"/>
    <property type="match status" value="1"/>
</dbReference>
<evidence type="ECO:0000313" key="5">
    <source>
        <dbReference type="EMBL" id="RZS40892.1"/>
    </source>
</evidence>
<evidence type="ECO:0000313" key="6">
    <source>
        <dbReference type="Proteomes" id="UP000294257"/>
    </source>
</evidence>
<evidence type="ECO:0000259" key="4">
    <source>
        <dbReference type="PROSITE" id="PS51186"/>
    </source>
</evidence>
<keyword evidence="1 5" id="KW-0808">Transferase</keyword>
<dbReference type="PANTHER" id="PTHR43792:SF8">
    <property type="entry name" value="[RIBOSOMAL PROTEIN US5]-ALANINE N-ACETYLTRANSFERASE"/>
    <property type="match status" value="1"/>
</dbReference>
<reference evidence="5 6" key="1">
    <citation type="submission" date="2019-02" db="EMBL/GenBank/DDBJ databases">
        <title>Genomic Encyclopedia of Type Strains, Phase IV (KMG-IV): sequencing the most valuable type-strain genomes for metagenomic binning, comparative biology and taxonomic classification.</title>
        <authorList>
            <person name="Goeker M."/>
        </authorList>
    </citation>
    <scope>NUCLEOTIDE SEQUENCE [LARGE SCALE GENOMIC DNA]</scope>
    <source>
        <strain evidence="5 6">DSM 101727</strain>
    </source>
</reference>
<keyword evidence="6" id="KW-1185">Reference proteome</keyword>
<dbReference type="GO" id="GO:0008999">
    <property type="term" value="F:protein-N-terminal-alanine acetyltransferase activity"/>
    <property type="evidence" value="ECO:0007669"/>
    <property type="project" value="TreeGrafter"/>
</dbReference>
<dbReference type="InterPro" id="IPR000182">
    <property type="entry name" value="GNAT_dom"/>
</dbReference>
<dbReference type="PROSITE" id="PS51186">
    <property type="entry name" value="GNAT"/>
    <property type="match status" value="1"/>
</dbReference>
<organism evidence="5 6">
    <name type="scientific">Herbihabitans rhizosphaerae</name>
    <dbReference type="NCBI Taxonomy" id="1872711"/>
    <lineage>
        <taxon>Bacteria</taxon>
        <taxon>Bacillati</taxon>
        <taxon>Actinomycetota</taxon>
        <taxon>Actinomycetes</taxon>
        <taxon>Pseudonocardiales</taxon>
        <taxon>Pseudonocardiaceae</taxon>
        <taxon>Herbihabitans</taxon>
    </lineage>
</organism>
<gene>
    <name evidence="5" type="ORF">EV193_103207</name>
</gene>
<evidence type="ECO:0000256" key="3">
    <source>
        <dbReference type="ARBA" id="ARBA00038502"/>
    </source>
</evidence>
<keyword evidence="2" id="KW-0012">Acyltransferase</keyword>
<comment type="caution">
    <text evidence="5">The sequence shown here is derived from an EMBL/GenBank/DDBJ whole genome shotgun (WGS) entry which is preliminary data.</text>
</comment>
<name>A0A4Q7KYY6_9PSEU</name>
<accession>A0A4Q7KYY6</accession>
<evidence type="ECO:0000256" key="2">
    <source>
        <dbReference type="ARBA" id="ARBA00023315"/>
    </source>
</evidence>
<dbReference type="EMBL" id="SGWQ01000003">
    <property type="protein sequence ID" value="RZS40892.1"/>
    <property type="molecule type" value="Genomic_DNA"/>
</dbReference>
<evidence type="ECO:0000256" key="1">
    <source>
        <dbReference type="ARBA" id="ARBA00022679"/>
    </source>
</evidence>
<dbReference type="GO" id="GO:0005737">
    <property type="term" value="C:cytoplasm"/>
    <property type="evidence" value="ECO:0007669"/>
    <property type="project" value="TreeGrafter"/>
</dbReference>
<dbReference type="PANTHER" id="PTHR43792">
    <property type="entry name" value="GNAT FAMILY, PUTATIVE (AFU_ORTHOLOGUE AFUA_3G00765)-RELATED-RELATED"/>
    <property type="match status" value="1"/>
</dbReference>
<dbReference type="InterPro" id="IPR051531">
    <property type="entry name" value="N-acetyltransferase"/>
</dbReference>
<comment type="similarity">
    <text evidence="3">Belongs to the acetyltransferase family. RimJ subfamily.</text>
</comment>
<feature type="domain" description="N-acetyltransferase" evidence="4">
    <location>
        <begin position="6"/>
        <end position="177"/>
    </location>
</feature>
<dbReference type="Proteomes" id="UP000294257">
    <property type="component" value="Unassembled WGS sequence"/>
</dbReference>
<proteinExistence type="inferred from homology"/>
<dbReference type="Pfam" id="PF13302">
    <property type="entry name" value="Acetyltransf_3"/>
    <property type="match status" value="1"/>
</dbReference>
<sequence length="196" mass="21650">MSAGTIELRKAKLSDAKTWSRIRLRDRRYLEEWEPTVGGAWGDRNSTFAWPPQWSALRALARRGQSLPFVITLNGGLVGQVTVGNVVRGALCSAWIGYWVGRHVTSGGVATAAAALVVDHCFASAGLHRLEATVRPENSASIRVLDKLGFREEGKFLRYLDVAGDWRDHLCYALTVEDVPEGLVSRLRHEGRLSLP</sequence>
<dbReference type="Gene3D" id="3.40.630.30">
    <property type="match status" value="1"/>
</dbReference>
<protein>
    <submittedName>
        <fullName evidence="5">Ribosomal-protein-alanine N-acetyltransferase</fullName>
    </submittedName>
</protein>
<dbReference type="InterPro" id="IPR016181">
    <property type="entry name" value="Acyl_CoA_acyltransferase"/>
</dbReference>